<comment type="caution">
    <text evidence="2">The sequence shown here is derived from an EMBL/GenBank/DDBJ whole genome shotgun (WGS) entry which is preliminary data.</text>
</comment>
<protein>
    <recommendedName>
        <fullName evidence="1">Cyclin N-terminal domain-containing protein</fullName>
    </recommendedName>
</protein>
<dbReference type="Pfam" id="PF00134">
    <property type="entry name" value="Cyclin_N"/>
    <property type="match status" value="1"/>
</dbReference>
<evidence type="ECO:0000259" key="1">
    <source>
        <dbReference type="Pfam" id="PF00134"/>
    </source>
</evidence>
<accession>A0ABQ9EQY1</accession>
<dbReference type="CDD" id="cd20525">
    <property type="entry name" value="CYCLIN_CCNH_rpt2"/>
    <property type="match status" value="1"/>
</dbReference>
<dbReference type="EMBL" id="JARBDR010000773">
    <property type="protein sequence ID" value="KAJ8307623.1"/>
    <property type="molecule type" value="Genomic_DNA"/>
</dbReference>
<gene>
    <name evidence="2" type="ORF">KUTeg_014814</name>
</gene>
<name>A0ABQ9EQY1_TEGGR</name>
<organism evidence="2 3">
    <name type="scientific">Tegillarca granosa</name>
    <name type="common">Malaysian cockle</name>
    <name type="synonym">Anadara granosa</name>
    <dbReference type="NCBI Taxonomy" id="220873"/>
    <lineage>
        <taxon>Eukaryota</taxon>
        <taxon>Metazoa</taxon>
        <taxon>Spiralia</taxon>
        <taxon>Lophotrochozoa</taxon>
        <taxon>Mollusca</taxon>
        <taxon>Bivalvia</taxon>
        <taxon>Autobranchia</taxon>
        <taxon>Pteriomorphia</taxon>
        <taxon>Arcoida</taxon>
        <taxon>Arcoidea</taxon>
        <taxon>Arcidae</taxon>
        <taxon>Tegillarca</taxon>
    </lineage>
</organism>
<dbReference type="InterPro" id="IPR036915">
    <property type="entry name" value="Cyclin-like_sf"/>
</dbReference>
<dbReference type="InterPro" id="IPR006671">
    <property type="entry name" value="Cyclin_N"/>
</dbReference>
<proteinExistence type="predicted"/>
<sequence>MFPTSTQRKYWTFSGETEIQQLRKEANERFIKKHMGKMSNEAQQNILNPEEENLATALLTCLYVACKVEEVNIHIDNFVRILEADHKKLTNVILTFELLVLQKLHYHLIVHNPYRSLEGLFIDLKTRSELKESAERLRKEAENYLTSVLLKGASPEELKKTVYQIKRIKYLVKSQEPLDNELVGRIRKKLDKCRNRENDPNSEETGVLRYHFATRGNKLEERESIVTKM</sequence>
<dbReference type="CDD" id="cd20524">
    <property type="entry name" value="CYCLIN_CCNH_rpt1"/>
    <property type="match status" value="1"/>
</dbReference>
<keyword evidence="3" id="KW-1185">Reference proteome</keyword>
<evidence type="ECO:0000313" key="3">
    <source>
        <dbReference type="Proteomes" id="UP001217089"/>
    </source>
</evidence>
<reference evidence="2 3" key="1">
    <citation type="submission" date="2022-12" db="EMBL/GenBank/DDBJ databases">
        <title>Chromosome-level genome of Tegillarca granosa.</title>
        <authorList>
            <person name="Kim J."/>
        </authorList>
    </citation>
    <scope>NUCLEOTIDE SEQUENCE [LARGE SCALE GENOMIC DNA]</scope>
    <source>
        <strain evidence="2">Teg-2019</strain>
        <tissue evidence="2">Adductor muscle</tissue>
    </source>
</reference>
<dbReference type="Gene3D" id="1.10.472.10">
    <property type="entry name" value="Cyclin-like"/>
    <property type="match status" value="1"/>
</dbReference>
<evidence type="ECO:0000313" key="2">
    <source>
        <dbReference type="EMBL" id="KAJ8307623.1"/>
    </source>
</evidence>
<dbReference type="SUPFAM" id="SSF47954">
    <property type="entry name" value="Cyclin-like"/>
    <property type="match status" value="2"/>
</dbReference>
<dbReference type="Proteomes" id="UP001217089">
    <property type="component" value="Unassembled WGS sequence"/>
</dbReference>
<feature type="domain" description="Cyclin N-terminal" evidence="1">
    <location>
        <begin position="51"/>
        <end position="108"/>
    </location>
</feature>